<dbReference type="AlphaFoldDB" id="A0A415BSG6"/>
<name>A0A415BSG6_PHOVU</name>
<evidence type="ECO:0000313" key="2">
    <source>
        <dbReference type="Proteomes" id="UP000285777"/>
    </source>
</evidence>
<proteinExistence type="predicted"/>
<organism evidence="1 2">
    <name type="scientific">Phocaeicola vulgatus</name>
    <name type="common">Bacteroides vulgatus</name>
    <dbReference type="NCBI Taxonomy" id="821"/>
    <lineage>
        <taxon>Bacteria</taxon>
        <taxon>Pseudomonadati</taxon>
        <taxon>Bacteroidota</taxon>
        <taxon>Bacteroidia</taxon>
        <taxon>Bacteroidales</taxon>
        <taxon>Bacteroidaceae</taxon>
        <taxon>Phocaeicola</taxon>
    </lineage>
</organism>
<dbReference type="EMBL" id="QRLF01000013">
    <property type="protein sequence ID" value="RHI91572.1"/>
    <property type="molecule type" value="Genomic_DNA"/>
</dbReference>
<gene>
    <name evidence="1" type="ORF">DW150_09460</name>
</gene>
<dbReference type="Pfam" id="PF11888">
    <property type="entry name" value="DUF3408"/>
    <property type="match status" value="1"/>
</dbReference>
<dbReference type="InterPro" id="IPR021823">
    <property type="entry name" value="DUF3408"/>
</dbReference>
<evidence type="ECO:0000313" key="1">
    <source>
        <dbReference type="EMBL" id="RHI91572.1"/>
    </source>
</evidence>
<dbReference type="RefSeq" id="WP_118290786.1">
    <property type="nucleotide sequence ID" value="NZ_QRLF01000013.1"/>
</dbReference>
<accession>A0A415BSG6</accession>
<sequence length="96" mass="11321">MKKYIDMKKKNLTLQDKKKSYAKRFLKEAEISARLGKTIYIRQEHHQKMQAIVQTIGHGKVSLFSYLDNVIADHLERYRAEIGELHNEYCNPLSNI</sequence>
<protein>
    <submittedName>
        <fullName evidence="1">DUF3408 domain-containing protein</fullName>
    </submittedName>
</protein>
<reference evidence="1 2" key="1">
    <citation type="submission" date="2018-08" db="EMBL/GenBank/DDBJ databases">
        <title>A genome reference for cultivated species of the human gut microbiota.</title>
        <authorList>
            <person name="Zou Y."/>
            <person name="Xue W."/>
            <person name="Luo G."/>
        </authorList>
    </citation>
    <scope>NUCLEOTIDE SEQUENCE [LARGE SCALE GENOMIC DNA]</scope>
    <source>
        <strain evidence="1 2">AM13-21</strain>
    </source>
</reference>
<comment type="caution">
    <text evidence="1">The sequence shown here is derived from an EMBL/GenBank/DDBJ whole genome shotgun (WGS) entry which is preliminary data.</text>
</comment>
<dbReference type="Proteomes" id="UP000285777">
    <property type="component" value="Unassembled WGS sequence"/>
</dbReference>